<proteinExistence type="predicted"/>
<dbReference type="AlphaFoldDB" id="A0A7X0PBG3"/>
<evidence type="ECO:0000313" key="1">
    <source>
        <dbReference type="EMBL" id="MBB6558830.1"/>
    </source>
</evidence>
<dbReference type="EMBL" id="JACHLK010000002">
    <property type="protein sequence ID" value="MBB6558830.1"/>
    <property type="molecule type" value="Genomic_DNA"/>
</dbReference>
<sequence>MKSMIQNDYVGFRFDPEYVHLLQRCNGGEPVTKYFRAPSGLLAPPIERFLHYAQLSSLTDRSLAFFSCKRFLVGS</sequence>
<dbReference type="Proteomes" id="UP000575083">
    <property type="component" value="Unassembled WGS sequence"/>
</dbReference>
<comment type="caution">
    <text evidence="1">The sequence shown here is derived from an EMBL/GenBank/DDBJ whole genome shotgun (WGS) entry which is preliminary data.</text>
</comment>
<gene>
    <name evidence="1" type="ORF">HNP48_001494</name>
</gene>
<organism evidence="1 2">
    <name type="scientific">Acidovorax soli</name>
    <dbReference type="NCBI Taxonomy" id="592050"/>
    <lineage>
        <taxon>Bacteria</taxon>
        <taxon>Pseudomonadati</taxon>
        <taxon>Pseudomonadota</taxon>
        <taxon>Betaproteobacteria</taxon>
        <taxon>Burkholderiales</taxon>
        <taxon>Comamonadaceae</taxon>
        <taxon>Acidovorax</taxon>
    </lineage>
</organism>
<reference evidence="1 2" key="1">
    <citation type="submission" date="2020-08" db="EMBL/GenBank/DDBJ databases">
        <title>Functional genomics of gut bacteria from endangered species of beetles.</title>
        <authorList>
            <person name="Carlos-Shanley C."/>
        </authorList>
    </citation>
    <scope>NUCLEOTIDE SEQUENCE [LARGE SCALE GENOMIC DNA]</scope>
    <source>
        <strain evidence="1 2">S00198</strain>
    </source>
</reference>
<keyword evidence="2" id="KW-1185">Reference proteome</keyword>
<protein>
    <submittedName>
        <fullName evidence="1">Uncharacterized protein</fullName>
    </submittedName>
</protein>
<dbReference type="RefSeq" id="WP_184856248.1">
    <property type="nucleotide sequence ID" value="NZ_JACHLK010000002.1"/>
</dbReference>
<accession>A0A7X0PBG3</accession>
<name>A0A7X0PBG3_9BURK</name>
<evidence type="ECO:0000313" key="2">
    <source>
        <dbReference type="Proteomes" id="UP000575083"/>
    </source>
</evidence>